<dbReference type="InterPro" id="IPR005467">
    <property type="entry name" value="His_kinase_dom"/>
</dbReference>
<dbReference type="Pfam" id="PF16750">
    <property type="entry name" value="HK_sensor"/>
    <property type="match status" value="1"/>
</dbReference>
<dbReference type="Gene3D" id="3.30.450.170">
    <property type="entry name" value="Two-component histidine kinase, sensor domain"/>
    <property type="match status" value="1"/>
</dbReference>
<evidence type="ECO:0000256" key="1">
    <source>
        <dbReference type="ARBA" id="ARBA00000085"/>
    </source>
</evidence>
<dbReference type="Gene3D" id="3.30.565.10">
    <property type="entry name" value="Histidine kinase-like ATPase, C-terminal domain"/>
    <property type="match status" value="1"/>
</dbReference>
<dbReference type="EC" id="2.7.13.3" evidence="3"/>
<dbReference type="SMART" id="SM00387">
    <property type="entry name" value="HATPase_c"/>
    <property type="match status" value="1"/>
</dbReference>
<dbReference type="AlphaFoldDB" id="A0A1A9KHK6"/>
<sequence>MFSLAPSERRARQVLPSRHSLFWRLAVPVVLLCLVLIWLSWTWGRQVERRGYFLDTQAQAVLRGYAADLERAWNAGGEAAVDDWLARMRASEQTWMVALDGRLQPLGSQPLSIEEATRLTFQRGLDWPVSNRSRSLPYIGIPFPEHPADGRLVLQLPQRFKPAGYSTLARIFTHGVVPAALALLLCGLLYRQLIHPLARLREHANALRADDLGSGAAREVSVRRDELGELGRAFDHMAQRLSGHVEFQRQLLRDLSHELRTPLSRLRVAAESAPAEDPLRLRLEREVEVMQRLVANTLELAWMDTERPRLPLEDVAILPLWELLVEDAGFESGWAPSRFHCEVPADCVVRGHLNGLAQALENLLRNAIRHSPEGGCVRLLGQREGDYWHLCLADRGPGVEAADLERIFLPFTRLSAARSGEGFGLGLSIARSAIRLQGGELWAERGNPGLRMHLRLPAA</sequence>
<dbReference type="SUPFAM" id="SSF158472">
    <property type="entry name" value="HAMP domain-like"/>
    <property type="match status" value="1"/>
</dbReference>
<dbReference type="InterPro" id="IPR031930">
    <property type="entry name" value="HK_sensor"/>
</dbReference>
<evidence type="ECO:0000256" key="5">
    <source>
        <dbReference type="ARBA" id="ARBA00022679"/>
    </source>
</evidence>
<gene>
    <name evidence="14" type="ORF">A9C11_24290</name>
</gene>
<keyword evidence="8 11" id="KW-1133">Transmembrane helix</keyword>
<comment type="catalytic activity">
    <reaction evidence="1">
        <text>ATP + protein L-histidine = ADP + protein N-phospho-L-histidine.</text>
        <dbReference type="EC" id="2.7.13.3"/>
    </reaction>
</comment>
<dbReference type="InterPro" id="IPR050428">
    <property type="entry name" value="TCS_sensor_his_kinase"/>
</dbReference>
<dbReference type="PANTHER" id="PTHR45436:SF15">
    <property type="entry name" value="SENSOR HISTIDINE KINASE CUSS"/>
    <property type="match status" value="1"/>
</dbReference>
<evidence type="ECO:0000259" key="13">
    <source>
        <dbReference type="PROSITE" id="PS50885"/>
    </source>
</evidence>
<dbReference type="InterPro" id="IPR003660">
    <property type="entry name" value="HAMP_dom"/>
</dbReference>
<evidence type="ECO:0000256" key="3">
    <source>
        <dbReference type="ARBA" id="ARBA00012438"/>
    </source>
</evidence>
<dbReference type="SMART" id="SM00304">
    <property type="entry name" value="HAMP"/>
    <property type="match status" value="1"/>
</dbReference>
<dbReference type="Pfam" id="PF00512">
    <property type="entry name" value="HisKA"/>
    <property type="match status" value="1"/>
</dbReference>
<feature type="domain" description="Histidine kinase" evidence="12">
    <location>
        <begin position="254"/>
        <end position="459"/>
    </location>
</feature>
<keyword evidence="7 14" id="KW-0418">Kinase</keyword>
<evidence type="ECO:0000256" key="7">
    <source>
        <dbReference type="ARBA" id="ARBA00022777"/>
    </source>
</evidence>
<proteinExistence type="predicted"/>
<evidence type="ECO:0000256" key="11">
    <source>
        <dbReference type="SAM" id="Phobius"/>
    </source>
</evidence>
<evidence type="ECO:0000256" key="9">
    <source>
        <dbReference type="ARBA" id="ARBA00023012"/>
    </source>
</evidence>
<evidence type="ECO:0000256" key="6">
    <source>
        <dbReference type="ARBA" id="ARBA00022692"/>
    </source>
</evidence>
<evidence type="ECO:0000313" key="15">
    <source>
        <dbReference type="Proteomes" id="UP000077748"/>
    </source>
</evidence>
<dbReference type="InterPro" id="IPR036097">
    <property type="entry name" value="HisK_dim/P_sf"/>
</dbReference>
<name>A0A1A9KHK6_9PSED</name>
<comment type="subcellular location">
    <subcellularLocation>
        <location evidence="2">Membrane</location>
        <topology evidence="2">Multi-pass membrane protein</topology>
    </subcellularLocation>
</comment>
<keyword evidence="9" id="KW-0902">Two-component regulatory system</keyword>
<protein>
    <recommendedName>
        <fullName evidence="3">histidine kinase</fullName>
        <ecNumber evidence="3">2.7.13.3</ecNumber>
    </recommendedName>
</protein>
<dbReference type="SUPFAM" id="SSF47384">
    <property type="entry name" value="Homodimeric domain of signal transducing histidine kinase"/>
    <property type="match status" value="1"/>
</dbReference>
<evidence type="ECO:0000256" key="10">
    <source>
        <dbReference type="ARBA" id="ARBA00023136"/>
    </source>
</evidence>
<dbReference type="Gene3D" id="1.10.8.500">
    <property type="entry name" value="HAMP domain in histidine kinase"/>
    <property type="match status" value="1"/>
</dbReference>
<dbReference type="PROSITE" id="PS50109">
    <property type="entry name" value="HIS_KIN"/>
    <property type="match status" value="1"/>
</dbReference>
<dbReference type="PRINTS" id="PR00344">
    <property type="entry name" value="BCTRLSENSOR"/>
</dbReference>
<dbReference type="PROSITE" id="PS50885">
    <property type="entry name" value="HAMP"/>
    <property type="match status" value="1"/>
</dbReference>
<reference evidence="14 15" key="1">
    <citation type="submission" date="2016-05" db="EMBL/GenBank/DDBJ databases">
        <title>Genome Sequence of Pseudomonas citronellolis Strain SJTE-3, an Estrogens and Persistent Organic Pollutants degradation strain.</title>
        <authorList>
            <person name="Liang R."/>
        </authorList>
    </citation>
    <scope>NUCLEOTIDE SEQUENCE [LARGE SCALE GENOMIC DNA]</scope>
    <source>
        <strain evidence="14 15">SJTE-3</strain>
    </source>
</reference>
<evidence type="ECO:0000256" key="4">
    <source>
        <dbReference type="ARBA" id="ARBA00022553"/>
    </source>
</evidence>
<dbReference type="InterPro" id="IPR003661">
    <property type="entry name" value="HisK_dim/P_dom"/>
</dbReference>
<evidence type="ECO:0000259" key="12">
    <source>
        <dbReference type="PROSITE" id="PS50109"/>
    </source>
</evidence>
<dbReference type="InterPro" id="IPR036890">
    <property type="entry name" value="HATPase_C_sf"/>
</dbReference>
<dbReference type="SMART" id="SM00388">
    <property type="entry name" value="HisKA"/>
    <property type="match status" value="1"/>
</dbReference>
<dbReference type="CDD" id="cd06225">
    <property type="entry name" value="HAMP"/>
    <property type="match status" value="1"/>
</dbReference>
<evidence type="ECO:0000256" key="8">
    <source>
        <dbReference type="ARBA" id="ARBA00022989"/>
    </source>
</evidence>
<dbReference type="Pfam" id="PF00672">
    <property type="entry name" value="HAMP"/>
    <property type="match status" value="1"/>
</dbReference>
<dbReference type="InterPro" id="IPR004358">
    <property type="entry name" value="Sig_transdc_His_kin-like_C"/>
</dbReference>
<dbReference type="RefSeq" id="WP_058072443.1">
    <property type="nucleotide sequence ID" value="NZ_BDGS01000001.1"/>
</dbReference>
<feature type="domain" description="HAMP" evidence="13">
    <location>
        <begin position="191"/>
        <end position="246"/>
    </location>
</feature>
<keyword evidence="5" id="KW-0808">Transferase</keyword>
<keyword evidence="10 11" id="KW-0472">Membrane</keyword>
<evidence type="ECO:0000256" key="2">
    <source>
        <dbReference type="ARBA" id="ARBA00004141"/>
    </source>
</evidence>
<dbReference type="Gene3D" id="1.10.287.130">
    <property type="match status" value="1"/>
</dbReference>
<dbReference type="Pfam" id="PF02518">
    <property type="entry name" value="HATPase_c"/>
    <property type="match status" value="1"/>
</dbReference>
<dbReference type="GO" id="GO:0005886">
    <property type="term" value="C:plasma membrane"/>
    <property type="evidence" value="ECO:0007669"/>
    <property type="project" value="TreeGrafter"/>
</dbReference>
<keyword evidence="6 11" id="KW-0812">Transmembrane</keyword>
<dbReference type="Proteomes" id="UP000077748">
    <property type="component" value="Chromosome"/>
</dbReference>
<dbReference type="CDD" id="cd00082">
    <property type="entry name" value="HisKA"/>
    <property type="match status" value="1"/>
</dbReference>
<accession>A0A1A9KHK6</accession>
<keyword evidence="4" id="KW-0597">Phosphoprotein</keyword>
<dbReference type="EMBL" id="CP015878">
    <property type="protein sequence ID" value="ANI16901.1"/>
    <property type="molecule type" value="Genomic_DNA"/>
</dbReference>
<organism evidence="14 15">
    <name type="scientific">Pseudomonas citronellolis</name>
    <dbReference type="NCBI Taxonomy" id="53408"/>
    <lineage>
        <taxon>Bacteria</taxon>
        <taxon>Pseudomonadati</taxon>
        <taxon>Pseudomonadota</taxon>
        <taxon>Gammaproteobacteria</taxon>
        <taxon>Pseudomonadales</taxon>
        <taxon>Pseudomonadaceae</taxon>
        <taxon>Pseudomonas</taxon>
    </lineage>
</organism>
<dbReference type="InterPro" id="IPR003594">
    <property type="entry name" value="HATPase_dom"/>
</dbReference>
<evidence type="ECO:0000313" key="14">
    <source>
        <dbReference type="EMBL" id="ANI16901.1"/>
    </source>
</evidence>
<dbReference type="InterPro" id="IPR038428">
    <property type="entry name" value="HK_sensor_dom_sf"/>
</dbReference>
<dbReference type="GO" id="GO:0000155">
    <property type="term" value="F:phosphorelay sensor kinase activity"/>
    <property type="evidence" value="ECO:0007669"/>
    <property type="project" value="InterPro"/>
</dbReference>
<dbReference type="PANTHER" id="PTHR45436">
    <property type="entry name" value="SENSOR HISTIDINE KINASE YKOH"/>
    <property type="match status" value="1"/>
</dbReference>
<dbReference type="SUPFAM" id="SSF55874">
    <property type="entry name" value="ATPase domain of HSP90 chaperone/DNA topoisomerase II/histidine kinase"/>
    <property type="match status" value="1"/>
</dbReference>
<feature type="transmembrane region" description="Helical" evidence="11">
    <location>
        <begin position="21"/>
        <end position="41"/>
    </location>
</feature>